<sequence length="173" mass="19323" precursor="true">MLEEHQQIRFTQLWTDAQPTVSQYVASLIRDQWAVGDIMQSTSLALLQKFSEYNDSRPFLPWALGVAKFEILGHRRNAARNRMICDSEFIEMYTQAWAEIAPRMSDEAAALRHCVGELKAVEGTASAGTDFASATQFSRAFAKPKGTQSSNDALARFAITQLHYESKSNGIVS</sequence>
<proteinExistence type="predicted"/>
<reference evidence="2 3" key="1">
    <citation type="submission" date="2019-03" db="EMBL/GenBank/DDBJ databases">
        <title>Deep-cultivation of Planctomycetes and their phenomic and genomic characterization uncovers novel biology.</title>
        <authorList>
            <person name="Wiegand S."/>
            <person name="Jogler M."/>
            <person name="Boedeker C."/>
            <person name="Pinto D."/>
            <person name="Vollmers J."/>
            <person name="Rivas-Marin E."/>
            <person name="Kohn T."/>
            <person name="Peeters S.H."/>
            <person name="Heuer A."/>
            <person name="Rast P."/>
            <person name="Oberbeckmann S."/>
            <person name="Bunk B."/>
            <person name="Jeske O."/>
            <person name="Meyerdierks A."/>
            <person name="Storesund J.E."/>
            <person name="Kallscheuer N."/>
            <person name="Luecker S."/>
            <person name="Lage O.M."/>
            <person name="Pohl T."/>
            <person name="Merkel B.J."/>
            <person name="Hornburger P."/>
            <person name="Mueller R.-W."/>
            <person name="Bruemmer F."/>
            <person name="Labrenz M."/>
            <person name="Spormann A.M."/>
            <person name="Op den Camp H."/>
            <person name="Overmann J."/>
            <person name="Amann R."/>
            <person name="Jetten M.S.M."/>
            <person name="Mascher T."/>
            <person name="Medema M.H."/>
            <person name="Devos D.P."/>
            <person name="Kaster A.-K."/>
            <person name="Ovreas L."/>
            <person name="Rohde M."/>
            <person name="Galperin M.Y."/>
            <person name="Jogler C."/>
        </authorList>
    </citation>
    <scope>NUCLEOTIDE SEQUENCE [LARGE SCALE GENOMIC DNA]</scope>
    <source>
        <strain evidence="2 3">Enr13</strain>
    </source>
</reference>
<dbReference type="AlphaFoldDB" id="A0A518HWB5"/>
<evidence type="ECO:0000313" key="3">
    <source>
        <dbReference type="Proteomes" id="UP000319004"/>
    </source>
</evidence>
<organism evidence="2 3">
    <name type="scientific">Stieleria neptunia</name>
    <dbReference type="NCBI Taxonomy" id="2527979"/>
    <lineage>
        <taxon>Bacteria</taxon>
        <taxon>Pseudomonadati</taxon>
        <taxon>Planctomycetota</taxon>
        <taxon>Planctomycetia</taxon>
        <taxon>Pirellulales</taxon>
        <taxon>Pirellulaceae</taxon>
        <taxon>Stieleria</taxon>
    </lineage>
</organism>
<evidence type="ECO:0000313" key="2">
    <source>
        <dbReference type="EMBL" id="QDV45097.1"/>
    </source>
</evidence>
<dbReference type="InterPro" id="IPR007627">
    <property type="entry name" value="RNA_pol_sigma70_r2"/>
</dbReference>
<dbReference type="EMBL" id="CP037423">
    <property type="protein sequence ID" value="QDV45097.1"/>
    <property type="molecule type" value="Genomic_DNA"/>
</dbReference>
<dbReference type="RefSeq" id="WP_145389308.1">
    <property type="nucleotide sequence ID" value="NZ_CP037423.1"/>
</dbReference>
<dbReference type="KEGG" id="snep:Enr13x_49700"/>
<feature type="domain" description="RNA polymerase sigma-70 region 2" evidence="1">
    <location>
        <begin position="15"/>
        <end position="80"/>
    </location>
</feature>
<name>A0A518HWB5_9BACT</name>
<dbReference type="GO" id="GO:0006352">
    <property type="term" value="P:DNA-templated transcription initiation"/>
    <property type="evidence" value="ECO:0007669"/>
    <property type="project" value="InterPro"/>
</dbReference>
<keyword evidence="3" id="KW-1185">Reference proteome</keyword>
<dbReference type="Proteomes" id="UP000319004">
    <property type="component" value="Chromosome"/>
</dbReference>
<dbReference type="OrthoDB" id="6383365at2"/>
<dbReference type="Gene3D" id="1.10.1740.10">
    <property type="match status" value="1"/>
</dbReference>
<dbReference type="Pfam" id="PF04542">
    <property type="entry name" value="Sigma70_r2"/>
    <property type="match status" value="1"/>
</dbReference>
<dbReference type="GO" id="GO:0003700">
    <property type="term" value="F:DNA-binding transcription factor activity"/>
    <property type="evidence" value="ECO:0007669"/>
    <property type="project" value="InterPro"/>
</dbReference>
<accession>A0A518HWB5</accession>
<dbReference type="InterPro" id="IPR013325">
    <property type="entry name" value="RNA_pol_sigma_r2"/>
</dbReference>
<protein>
    <submittedName>
        <fullName evidence="2">RNA polymerase sigma factor</fullName>
    </submittedName>
</protein>
<gene>
    <name evidence="2" type="ORF">Enr13x_49700</name>
</gene>
<evidence type="ECO:0000259" key="1">
    <source>
        <dbReference type="Pfam" id="PF04542"/>
    </source>
</evidence>
<dbReference type="SUPFAM" id="SSF88946">
    <property type="entry name" value="Sigma2 domain of RNA polymerase sigma factors"/>
    <property type="match status" value="1"/>
</dbReference>